<proteinExistence type="predicted"/>
<comment type="caution">
    <text evidence="1">The sequence shown here is derived from an EMBL/GenBank/DDBJ whole genome shotgun (WGS) entry which is preliminary data.</text>
</comment>
<gene>
    <name evidence="1" type="ORF">HYX28_05270</name>
</gene>
<evidence type="ECO:0000313" key="1">
    <source>
        <dbReference type="EMBL" id="MBI2678170.1"/>
    </source>
</evidence>
<organism evidence="1 2">
    <name type="scientific">Candidatus Korobacter versatilis</name>
    <dbReference type="NCBI Taxonomy" id="658062"/>
    <lineage>
        <taxon>Bacteria</taxon>
        <taxon>Pseudomonadati</taxon>
        <taxon>Acidobacteriota</taxon>
        <taxon>Terriglobia</taxon>
        <taxon>Terriglobales</taxon>
        <taxon>Candidatus Korobacteraceae</taxon>
        <taxon>Candidatus Korobacter</taxon>
    </lineage>
</organism>
<dbReference type="SUPFAM" id="SSF52172">
    <property type="entry name" value="CheY-like"/>
    <property type="match status" value="1"/>
</dbReference>
<reference evidence="1" key="1">
    <citation type="submission" date="2020-07" db="EMBL/GenBank/DDBJ databases">
        <title>Huge and variable diversity of episymbiotic CPR bacteria and DPANN archaea in groundwater ecosystems.</title>
        <authorList>
            <person name="He C.Y."/>
            <person name="Keren R."/>
            <person name="Whittaker M."/>
            <person name="Farag I.F."/>
            <person name="Doudna J."/>
            <person name="Cate J.H.D."/>
            <person name="Banfield J.F."/>
        </authorList>
    </citation>
    <scope>NUCLEOTIDE SEQUENCE</scope>
    <source>
        <strain evidence="1">NC_groundwater_580_Pr5_B-0.1um_64_19</strain>
    </source>
</reference>
<protein>
    <submittedName>
        <fullName evidence="1">Uncharacterized protein</fullName>
    </submittedName>
</protein>
<dbReference type="Gene3D" id="3.40.50.2300">
    <property type="match status" value="1"/>
</dbReference>
<sequence>MSNPKRILSVSTDTHLGASRAAALRDAGHTVTSVANRLEAEQAIAGGEFDLLVLGHTLASEDAIALTDAFRKVNPRAKVLAVAEGWFLVIRADKVVQMSGGPYALLSAIHDLDE</sequence>
<accession>A0A932A7J9</accession>
<dbReference type="InterPro" id="IPR011006">
    <property type="entry name" value="CheY-like_superfamily"/>
</dbReference>
<name>A0A932A7J9_9BACT</name>
<dbReference type="AlphaFoldDB" id="A0A932A7J9"/>
<dbReference type="EMBL" id="JACPNR010000006">
    <property type="protein sequence ID" value="MBI2678170.1"/>
    <property type="molecule type" value="Genomic_DNA"/>
</dbReference>
<evidence type="ECO:0000313" key="2">
    <source>
        <dbReference type="Proteomes" id="UP000779809"/>
    </source>
</evidence>
<dbReference type="Proteomes" id="UP000779809">
    <property type="component" value="Unassembled WGS sequence"/>
</dbReference>